<feature type="domain" description="Acyltransferase 3" evidence="2">
    <location>
        <begin position="6"/>
        <end position="318"/>
    </location>
</feature>
<protein>
    <submittedName>
        <fullName evidence="3">O-acetyltransferase</fullName>
    </submittedName>
</protein>
<feature type="transmembrane region" description="Helical" evidence="1">
    <location>
        <begin position="311"/>
        <end position="337"/>
    </location>
</feature>
<feature type="transmembrane region" description="Helical" evidence="1">
    <location>
        <begin position="155"/>
        <end position="174"/>
    </location>
</feature>
<dbReference type="EMBL" id="BQXH01000007">
    <property type="protein sequence ID" value="GKS81294.1"/>
    <property type="molecule type" value="Genomic_DNA"/>
</dbReference>
<dbReference type="InterPro" id="IPR002656">
    <property type="entry name" value="Acyl_transf_3_dom"/>
</dbReference>
<name>A0ABQ5JGU4_9LACO</name>
<comment type="caution">
    <text evidence="3">The sequence shown here is derived from an EMBL/GenBank/DDBJ whole genome shotgun (WGS) entry which is preliminary data.</text>
</comment>
<dbReference type="PANTHER" id="PTHR37312">
    <property type="entry name" value="MEMBRANE-BOUND ACYLTRANSFERASE YKRP-RELATED"/>
    <property type="match status" value="1"/>
</dbReference>
<evidence type="ECO:0000256" key="1">
    <source>
        <dbReference type="SAM" id="Phobius"/>
    </source>
</evidence>
<evidence type="ECO:0000313" key="3">
    <source>
        <dbReference type="EMBL" id="GKS81294.1"/>
    </source>
</evidence>
<gene>
    <name evidence="3" type="ORF">LPAF129_09800</name>
</gene>
<feature type="transmembrane region" description="Helical" evidence="1">
    <location>
        <begin position="279"/>
        <end position="299"/>
    </location>
</feature>
<accession>A0ABQ5JGU4</accession>
<feature type="transmembrane region" description="Helical" evidence="1">
    <location>
        <begin position="240"/>
        <end position="258"/>
    </location>
</feature>
<dbReference type="Proteomes" id="UP001055149">
    <property type="component" value="Unassembled WGS sequence"/>
</dbReference>
<dbReference type="InterPro" id="IPR052734">
    <property type="entry name" value="Nod_factor_acetyltransferase"/>
</dbReference>
<proteinExistence type="predicted"/>
<feature type="transmembrane region" description="Helical" evidence="1">
    <location>
        <begin position="7"/>
        <end position="26"/>
    </location>
</feature>
<dbReference type="Pfam" id="PF01757">
    <property type="entry name" value="Acyl_transf_3"/>
    <property type="match status" value="1"/>
</dbReference>
<dbReference type="RefSeq" id="WP_244055050.1">
    <property type="nucleotide sequence ID" value="NZ_BQXH01000007.1"/>
</dbReference>
<reference evidence="3" key="1">
    <citation type="journal article" date="2022" name="Int. J. Syst. Evol. Microbiol.">
        <title>A novel species of lactic acid bacteria, Ligilactobacillus pabuli sp. nov., isolated from alfalfa silage.</title>
        <authorList>
            <person name="Tohno M."/>
            <person name="Tanizawa Y."/>
            <person name="Sawada H."/>
            <person name="Sakamoto M."/>
            <person name="Ohkuma M."/>
            <person name="Kobayashi H."/>
        </authorList>
    </citation>
    <scope>NUCLEOTIDE SEQUENCE</scope>
    <source>
        <strain evidence="3">AF129</strain>
    </source>
</reference>
<feature type="transmembrane region" description="Helical" evidence="1">
    <location>
        <begin position="122"/>
        <end position="143"/>
    </location>
</feature>
<keyword evidence="1" id="KW-0472">Membrane</keyword>
<keyword evidence="1" id="KW-1133">Transmembrane helix</keyword>
<feature type="transmembrane region" description="Helical" evidence="1">
    <location>
        <begin position="212"/>
        <end position="234"/>
    </location>
</feature>
<feature type="transmembrane region" description="Helical" evidence="1">
    <location>
        <begin position="180"/>
        <end position="200"/>
    </location>
</feature>
<keyword evidence="1" id="KW-0812">Transmembrane</keyword>
<evidence type="ECO:0000313" key="4">
    <source>
        <dbReference type="Proteomes" id="UP001055149"/>
    </source>
</evidence>
<sequence length="353" mass="40634">MNKRIEWIDMARGIAIIMIVITHSLSLYSRSFFSALLFAVNVPIFFILSGYLFKEKSFSQIVRSGFRNLLLPYFSTVFLIGIIEFFGHNIFPNWIHPINFLQYIASGLYGLGTSSFIPGLKLTITAVGAIWFLPAMFLGNLLFNFVVKVSHKFSYSNYWIFLLSVVLAVCGFLLGQRIQLPWSFDAVLISQIFYCSGYILRAYNWVEKGNYFFDVVSLLLWLLSAKSGFFYMNISHADSPFLAVIGAFGGTYFIVRLCRWGLKAKYQWPVLQKYGKDSLVMLCFHLIDLNALLVGSKIFGRILAMTNRVEFAVFAIIIYRLIIIWLASIIVPFIPFLRSFFFPRKYPFSKPQK</sequence>
<feature type="transmembrane region" description="Helical" evidence="1">
    <location>
        <begin position="32"/>
        <end position="53"/>
    </location>
</feature>
<feature type="transmembrane region" description="Helical" evidence="1">
    <location>
        <begin position="65"/>
        <end position="87"/>
    </location>
</feature>
<evidence type="ECO:0000259" key="2">
    <source>
        <dbReference type="Pfam" id="PF01757"/>
    </source>
</evidence>
<organism evidence="3 4">
    <name type="scientific">Ligilactobacillus pabuli</name>
    <dbReference type="NCBI Taxonomy" id="2886039"/>
    <lineage>
        <taxon>Bacteria</taxon>
        <taxon>Bacillati</taxon>
        <taxon>Bacillota</taxon>
        <taxon>Bacilli</taxon>
        <taxon>Lactobacillales</taxon>
        <taxon>Lactobacillaceae</taxon>
        <taxon>Ligilactobacillus</taxon>
    </lineage>
</organism>
<keyword evidence="4" id="KW-1185">Reference proteome</keyword>
<dbReference type="PANTHER" id="PTHR37312:SF1">
    <property type="entry name" value="MEMBRANE-BOUND ACYLTRANSFERASE YKRP-RELATED"/>
    <property type="match status" value="1"/>
</dbReference>